<feature type="transmembrane region" description="Helical" evidence="1">
    <location>
        <begin position="21"/>
        <end position="40"/>
    </location>
</feature>
<feature type="transmembrane region" description="Helical" evidence="1">
    <location>
        <begin position="46"/>
        <end position="65"/>
    </location>
</feature>
<gene>
    <name evidence="2" type="ORF">SAMN05443549_11233</name>
</gene>
<accession>A0A1M5PQ78</accession>
<organism evidence="2 3">
    <name type="scientific">Flavobacterium fluvii</name>
    <dbReference type="NCBI Taxonomy" id="468056"/>
    <lineage>
        <taxon>Bacteria</taxon>
        <taxon>Pseudomonadati</taxon>
        <taxon>Bacteroidota</taxon>
        <taxon>Flavobacteriia</taxon>
        <taxon>Flavobacteriales</taxon>
        <taxon>Flavobacteriaceae</taxon>
        <taxon>Flavobacterium</taxon>
    </lineage>
</organism>
<proteinExistence type="predicted"/>
<dbReference type="RefSeq" id="WP_244534385.1">
    <property type="nucleotide sequence ID" value="NZ_FQWB01000012.1"/>
</dbReference>
<evidence type="ECO:0000313" key="2">
    <source>
        <dbReference type="EMBL" id="SHH03924.1"/>
    </source>
</evidence>
<dbReference type="STRING" id="468056.SAMN05443549_11233"/>
<dbReference type="AlphaFoldDB" id="A0A1M5PQ78"/>
<dbReference type="EMBL" id="FQWB01000012">
    <property type="protein sequence ID" value="SHH03924.1"/>
    <property type="molecule type" value="Genomic_DNA"/>
</dbReference>
<keyword evidence="1" id="KW-0472">Membrane</keyword>
<reference evidence="3" key="1">
    <citation type="submission" date="2016-11" db="EMBL/GenBank/DDBJ databases">
        <authorList>
            <person name="Varghese N."/>
            <person name="Submissions S."/>
        </authorList>
    </citation>
    <scope>NUCLEOTIDE SEQUENCE [LARGE SCALE GENOMIC DNA]</scope>
    <source>
        <strain evidence="3">DSM 19978</strain>
    </source>
</reference>
<protein>
    <submittedName>
        <fullName evidence="2">Uncharacterized protein</fullName>
    </submittedName>
</protein>
<name>A0A1M5PQ78_9FLAO</name>
<keyword evidence="1" id="KW-1133">Transmembrane helix</keyword>
<dbReference type="Proteomes" id="UP000184516">
    <property type="component" value="Unassembled WGS sequence"/>
</dbReference>
<keyword evidence="3" id="KW-1185">Reference proteome</keyword>
<evidence type="ECO:0000313" key="3">
    <source>
        <dbReference type="Proteomes" id="UP000184516"/>
    </source>
</evidence>
<keyword evidence="1" id="KW-0812">Transmembrane</keyword>
<evidence type="ECO:0000256" key="1">
    <source>
        <dbReference type="SAM" id="Phobius"/>
    </source>
</evidence>
<sequence>MKNKNMNVVERTLAPTPKWFKVLRTVGIALASVGGVIIASPVALPVGLVSVAGYLVLGGSIISVVSQTAVKSEEEPKVNS</sequence>